<protein>
    <recommendedName>
        <fullName evidence="4">Large ribosomal subunit protein bL21</fullName>
    </recommendedName>
</protein>
<dbReference type="PANTHER" id="PTHR21349">
    <property type="entry name" value="50S RIBOSOMAL PROTEIN L21"/>
    <property type="match status" value="1"/>
</dbReference>
<dbReference type="RefSeq" id="WP_338178682.1">
    <property type="nucleotide sequence ID" value="NZ_JAEKNQ010000033.1"/>
</dbReference>
<sequence>MPAAKGAATAVVISGGKQYRVAAGDRILVDRIAAETDSELTFERVLLVADGDTLLARPKELAGQVVTGRVIGHPRGKKIDVLRYKSKKRVRVHRGARADLTAVEIVSIGKPAKNAKAEPQADVGEAKAESKPKSSKPRARASRSAQEAQ</sequence>
<evidence type="ECO:0000256" key="4">
    <source>
        <dbReference type="HAMAP-Rule" id="MF_01363"/>
    </source>
</evidence>
<dbReference type="HAMAP" id="MF_01363">
    <property type="entry name" value="Ribosomal_bL21"/>
    <property type="match status" value="1"/>
</dbReference>
<proteinExistence type="inferred from homology"/>
<dbReference type="InterPro" id="IPR036164">
    <property type="entry name" value="bL21-like_sf"/>
</dbReference>
<dbReference type="InterPro" id="IPR001787">
    <property type="entry name" value="Ribosomal_bL21"/>
</dbReference>
<dbReference type="PANTHER" id="PTHR21349:SF0">
    <property type="entry name" value="LARGE RIBOSOMAL SUBUNIT PROTEIN BL21M"/>
    <property type="match status" value="1"/>
</dbReference>
<dbReference type="GO" id="GO:0006412">
    <property type="term" value="P:translation"/>
    <property type="evidence" value="ECO:0007669"/>
    <property type="project" value="UniProtKB-UniRule"/>
</dbReference>
<evidence type="ECO:0000256" key="1">
    <source>
        <dbReference type="ARBA" id="ARBA00008563"/>
    </source>
</evidence>
<dbReference type="EMBL" id="JAEKNQ010000033">
    <property type="protein sequence ID" value="MBJ7603150.1"/>
    <property type="molecule type" value="Genomic_DNA"/>
</dbReference>
<organism evidence="7 8">
    <name type="scientific">Candidatus Dormiibacter inghamiae</name>
    <dbReference type="NCBI Taxonomy" id="3127013"/>
    <lineage>
        <taxon>Bacteria</taxon>
        <taxon>Bacillati</taxon>
        <taxon>Candidatus Dormiibacterota</taxon>
        <taxon>Candidatus Dormibacteria</taxon>
        <taxon>Candidatus Dormibacterales</taxon>
        <taxon>Candidatus Dormibacteraceae</taxon>
        <taxon>Candidatus Dormiibacter</taxon>
    </lineage>
</organism>
<dbReference type="Proteomes" id="UP000620075">
    <property type="component" value="Unassembled WGS sequence"/>
</dbReference>
<comment type="caution">
    <text evidence="7">The sequence shown here is derived from an EMBL/GenBank/DDBJ whole genome shotgun (WGS) entry which is preliminary data.</text>
</comment>
<keyword evidence="3 4" id="KW-0687">Ribonucleoprotein</keyword>
<name>A0A934KJE5_9BACT</name>
<evidence type="ECO:0000313" key="8">
    <source>
        <dbReference type="Proteomes" id="UP000620075"/>
    </source>
</evidence>
<comment type="function">
    <text evidence="4 5">This protein binds to 23S rRNA in the presence of protein L20.</text>
</comment>
<comment type="similarity">
    <text evidence="1 4 5">Belongs to the bacterial ribosomal protein bL21 family.</text>
</comment>
<keyword evidence="2 4" id="KW-0689">Ribosomal protein</keyword>
<evidence type="ECO:0000256" key="5">
    <source>
        <dbReference type="RuleBase" id="RU000562"/>
    </source>
</evidence>
<evidence type="ECO:0000313" key="7">
    <source>
        <dbReference type="EMBL" id="MBJ7603150.1"/>
    </source>
</evidence>
<feature type="region of interest" description="Disordered" evidence="6">
    <location>
        <begin position="111"/>
        <end position="149"/>
    </location>
</feature>
<dbReference type="GO" id="GO:0003735">
    <property type="term" value="F:structural constituent of ribosome"/>
    <property type="evidence" value="ECO:0007669"/>
    <property type="project" value="InterPro"/>
</dbReference>
<dbReference type="GO" id="GO:1990904">
    <property type="term" value="C:ribonucleoprotein complex"/>
    <property type="evidence" value="ECO:0007669"/>
    <property type="project" value="UniProtKB-KW"/>
</dbReference>
<dbReference type="NCBIfam" id="TIGR00061">
    <property type="entry name" value="L21"/>
    <property type="match status" value="1"/>
</dbReference>
<dbReference type="GO" id="GO:0019843">
    <property type="term" value="F:rRNA binding"/>
    <property type="evidence" value="ECO:0007669"/>
    <property type="project" value="UniProtKB-UniRule"/>
</dbReference>
<dbReference type="AlphaFoldDB" id="A0A934KJE5"/>
<gene>
    <name evidence="4 7" type="primary">rplU</name>
    <name evidence="7" type="ORF">JF888_08190</name>
</gene>
<accession>A0A934KJE5</accession>
<dbReference type="InterPro" id="IPR028909">
    <property type="entry name" value="bL21-like"/>
</dbReference>
<evidence type="ECO:0000256" key="2">
    <source>
        <dbReference type="ARBA" id="ARBA00022980"/>
    </source>
</evidence>
<keyword evidence="4 5" id="KW-0699">rRNA-binding</keyword>
<dbReference type="GO" id="GO:0005737">
    <property type="term" value="C:cytoplasm"/>
    <property type="evidence" value="ECO:0007669"/>
    <property type="project" value="UniProtKB-ARBA"/>
</dbReference>
<dbReference type="SUPFAM" id="SSF141091">
    <property type="entry name" value="L21p-like"/>
    <property type="match status" value="1"/>
</dbReference>
<evidence type="ECO:0000256" key="3">
    <source>
        <dbReference type="ARBA" id="ARBA00023274"/>
    </source>
</evidence>
<reference evidence="7 8" key="1">
    <citation type="submission" date="2020-10" db="EMBL/GenBank/DDBJ databases">
        <title>Ca. Dormibacterota MAGs.</title>
        <authorList>
            <person name="Montgomery K."/>
        </authorList>
    </citation>
    <scope>NUCLEOTIDE SEQUENCE [LARGE SCALE GENOMIC DNA]</scope>
    <source>
        <strain evidence="7">SC8811_S16_3</strain>
    </source>
</reference>
<evidence type="ECO:0000256" key="6">
    <source>
        <dbReference type="SAM" id="MobiDB-lite"/>
    </source>
</evidence>
<keyword evidence="4 5" id="KW-0694">RNA-binding</keyword>
<dbReference type="Pfam" id="PF00829">
    <property type="entry name" value="Ribosomal_L21p"/>
    <property type="match status" value="1"/>
</dbReference>
<dbReference type="GO" id="GO:0005840">
    <property type="term" value="C:ribosome"/>
    <property type="evidence" value="ECO:0007669"/>
    <property type="project" value="UniProtKB-KW"/>
</dbReference>
<comment type="subunit">
    <text evidence="4">Part of the 50S ribosomal subunit. Contacts protein L20.</text>
</comment>